<name>G7JDZ4_MEDTR</name>
<evidence type="ECO:0000313" key="3">
    <source>
        <dbReference type="Proteomes" id="UP000002051"/>
    </source>
</evidence>
<dbReference type="eggNOG" id="KOG1075">
    <property type="taxonomic scope" value="Eukaryota"/>
</dbReference>
<reference evidence="2" key="3">
    <citation type="submission" date="2015-04" db="UniProtKB">
        <authorList>
            <consortium name="EnsemblPlants"/>
        </authorList>
    </citation>
    <scope>IDENTIFICATION</scope>
    <source>
        <strain evidence="2">cv. Jemalong A17</strain>
    </source>
</reference>
<reference evidence="1 3" key="1">
    <citation type="journal article" date="2011" name="Nature">
        <title>The Medicago genome provides insight into the evolution of rhizobial symbioses.</title>
        <authorList>
            <person name="Young N.D."/>
            <person name="Debelle F."/>
            <person name="Oldroyd G.E."/>
            <person name="Geurts R."/>
            <person name="Cannon S.B."/>
            <person name="Udvardi M.K."/>
            <person name="Benedito V.A."/>
            <person name="Mayer K.F."/>
            <person name="Gouzy J."/>
            <person name="Schoof H."/>
            <person name="Van de Peer Y."/>
            <person name="Proost S."/>
            <person name="Cook D.R."/>
            <person name="Meyers B.C."/>
            <person name="Spannagl M."/>
            <person name="Cheung F."/>
            <person name="De Mita S."/>
            <person name="Krishnakumar V."/>
            <person name="Gundlach H."/>
            <person name="Zhou S."/>
            <person name="Mudge J."/>
            <person name="Bharti A.K."/>
            <person name="Murray J.D."/>
            <person name="Naoumkina M.A."/>
            <person name="Rosen B."/>
            <person name="Silverstein K.A."/>
            <person name="Tang H."/>
            <person name="Rombauts S."/>
            <person name="Zhao P.X."/>
            <person name="Zhou P."/>
            <person name="Barbe V."/>
            <person name="Bardou P."/>
            <person name="Bechner M."/>
            <person name="Bellec A."/>
            <person name="Berger A."/>
            <person name="Berges H."/>
            <person name="Bidwell S."/>
            <person name="Bisseling T."/>
            <person name="Choisne N."/>
            <person name="Couloux A."/>
            <person name="Denny R."/>
            <person name="Deshpande S."/>
            <person name="Dai X."/>
            <person name="Doyle J.J."/>
            <person name="Dudez A.M."/>
            <person name="Farmer A.D."/>
            <person name="Fouteau S."/>
            <person name="Franken C."/>
            <person name="Gibelin C."/>
            <person name="Gish J."/>
            <person name="Goldstein S."/>
            <person name="Gonzalez A.J."/>
            <person name="Green P.J."/>
            <person name="Hallab A."/>
            <person name="Hartog M."/>
            <person name="Hua A."/>
            <person name="Humphray S.J."/>
            <person name="Jeong D.H."/>
            <person name="Jing Y."/>
            <person name="Jocker A."/>
            <person name="Kenton S.M."/>
            <person name="Kim D.J."/>
            <person name="Klee K."/>
            <person name="Lai H."/>
            <person name="Lang C."/>
            <person name="Lin S."/>
            <person name="Macmil S.L."/>
            <person name="Magdelenat G."/>
            <person name="Matthews L."/>
            <person name="McCorrison J."/>
            <person name="Monaghan E.L."/>
            <person name="Mun J.H."/>
            <person name="Najar F.Z."/>
            <person name="Nicholson C."/>
            <person name="Noirot C."/>
            <person name="O'Bleness M."/>
            <person name="Paule C.R."/>
            <person name="Poulain J."/>
            <person name="Prion F."/>
            <person name="Qin B."/>
            <person name="Qu C."/>
            <person name="Retzel E.F."/>
            <person name="Riddle C."/>
            <person name="Sallet E."/>
            <person name="Samain S."/>
            <person name="Samson N."/>
            <person name="Sanders I."/>
            <person name="Saurat O."/>
            <person name="Scarpelli C."/>
            <person name="Schiex T."/>
            <person name="Segurens B."/>
            <person name="Severin A.J."/>
            <person name="Sherrier D.J."/>
            <person name="Shi R."/>
            <person name="Sims S."/>
            <person name="Singer S.R."/>
            <person name="Sinharoy S."/>
            <person name="Sterck L."/>
            <person name="Viollet A."/>
            <person name="Wang B.B."/>
            <person name="Wang K."/>
            <person name="Wang M."/>
            <person name="Wang X."/>
            <person name="Warfsmann J."/>
            <person name="Weissenbach J."/>
            <person name="White D.D."/>
            <person name="White J.D."/>
            <person name="Wiley G.B."/>
            <person name="Wincker P."/>
            <person name="Xing Y."/>
            <person name="Yang L."/>
            <person name="Yao Z."/>
            <person name="Ying F."/>
            <person name="Zhai J."/>
            <person name="Zhou L."/>
            <person name="Zuber A."/>
            <person name="Denarie J."/>
            <person name="Dixon R.A."/>
            <person name="May G.D."/>
            <person name="Schwartz D.C."/>
            <person name="Rogers J."/>
            <person name="Quetier F."/>
            <person name="Town C.D."/>
            <person name="Roe B.A."/>
        </authorList>
    </citation>
    <scope>NUCLEOTIDE SEQUENCE [LARGE SCALE GENOMIC DNA]</scope>
    <source>
        <strain evidence="1">A17</strain>
        <strain evidence="2 3">cv. Jemalong A17</strain>
    </source>
</reference>
<dbReference type="Proteomes" id="UP000002051">
    <property type="component" value="Chromosome 4"/>
</dbReference>
<dbReference type="HOGENOM" id="CLU_536797_0_0_1"/>
<dbReference type="STRING" id="3880.G7JDZ4"/>
<dbReference type="PANTHER" id="PTHR31286">
    <property type="entry name" value="GLYCINE-RICH CELL WALL STRUCTURAL PROTEIN 1.8-LIKE"/>
    <property type="match status" value="1"/>
</dbReference>
<keyword evidence="3" id="KW-1185">Reference proteome</keyword>
<protein>
    <submittedName>
        <fullName evidence="1">DUF4283 domain protein</fullName>
    </submittedName>
</protein>
<gene>
    <name evidence="1" type="ordered locus">MTR_4g096760</name>
</gene>
<dbReference type="InterPro" id="IPR040256">
    <property type="entry name" value="At4g02000-like"/>
</dbReference>
<dbReference type="EMBL" id="CM001220">
    <property type="protein sequence ID" value="AES90695.1"/>
    <property type="molecule type" value="Genomic_DNA"/>
</dbReference>
<dbReference type="OMA" id="SSMAVWI"/>
<dbReference type="AlphaFoldDB" id="G7JDZ4"/>
<dbReference type="PANTHER" id="PTHR31286:SF60">
    <property type="entry name" value="PROTEIN, PUTATIVE-RELATED"/>
    <property type="match status" value="1"/>
</dbReference>
<dbReference type="PaxDb" id="3880-AES90695"/>
<evidence type="ECO:0000313" key="1">
    <source>
        <dbReference type="EMBL" id="AES90695.1"/>
    </source>
</evidence>
<reference evidence="1 3" key="2">
    <citation type="journal article" date="2014" name="BMC Genomics">
        <title>An improved genome release (version Mt4.0) for the model legume Medicago truncatula.</title>
        <authorList>
            <person name="Tang H."/>
            <person name="Krishnakumar V."/>
            <person name="Bidwell S."/>
            <person name="Rosen B."/>
            <person name="Chan A."/>
            <person name="Zhou S."/>
            <person name="Gentzbittel L."/>
            <person name="Childs K.L."/>
            <person name="Yandell M."/>
            <person name="Gundlach H."/>
            <person name="Mayer K.F."/>
            <person name="Schwartz D.C."/>
            <person name="Town C.D."/>
        </authorList>
    </citation>
    <scope>GENOME REANNOTATION</scope>
    <source>
        <strain evidence="2 3">cv. Jemalong A17</strain>
    </source>
</reference>
<dbReference type="EnsemblPlants" id="AES90695">
    <property type="protein sequence ID" value="AES90695"/>
    <property type="gene ID" value="MTR_4g096760"/>
</dbReference>
<organism evidence="1 3">
    <name type="scientific">Medicago truncatula</name>
    <name type="common">Barrel medic</name>
    <name type="synonym">Medicago tribuloides</name>
    <dbReference type="NCBI Taxonomy" id="3880"/>
    <lineage>
        <taxon>Eukaryota</taxon>
        <taxon>Viridiplantae</taxon>
        <taxon>Streptophyta</taxon>
        <taxon>Embryophyta</taxon>
        <taxon>Tracheophyta</taxon>
        <taxon>Spermatophyta</taxon>
        <taxon>Magnoliopsida</taxon>
        <taxon>eudicotyledons</taxon>
        <taxon>Gunneridae</taxon>
        <taxon>Pentapetalae</taxon>
        <taxon>rosids</taxon>
        <taxon>fabids</taxon>
        <taxon>Fabales</taxon>
        <taxon>Fabaceae</taxon>
        <taxon>Papilionoideae</taxon>
        <taxon>50 kb inversion clade</taxon>
        <taxon>NPAAA clade</taxon>
        <taxon>Hologalegina</taxon>
        <taxon>IRL clade</taxon>
        <taxon>Trifolieae</taxon>
        <taxon>Medicago</taxon>
    </lineage>
</organism>
<sequence length="508" mass="56954">MPFDWQAELSLPAATPSKAAPSPMALTSAAAISAPQPQPRSFAQALVASHSNVTNVIMPQPTICGDTLSIRITQPVYEKGVNVCKRNLCGRLVLNKGDKPYASKEIEDKLKKQWKTAAPWTLLSLGRGFYEFFFANESDMQTVWAVGTINLKPGVLRLFEWTVDFDMYNQRNTHAQVWIRLMALPQEYWMEQTLREIASAVGTPLVLDNATLKRLFGHYARILVDIDFSKRIFHEIIVEREGTLGHDVTNCRWLYPRKDVMSKDKVAKGKTQIPATKPHWVSTKENPSGIGSSKAFAALTIPNETQKSMLAADMPTTTTPPQQQTSLVPVLELVSPDDVHDDVLSEHVNLEPREELEILQNALETHPCSDALVCEHSLTVDLEASASAREMSPTQLNIDDAHDDVQSSPLVVRSIPDDTATFLEMERIAQNYTVAHTGTNENGDRILTVFEPHSNPNVQHDLDLWMRVREYDKANVELPFTPVLSKKQKQQVKKQLQIDKPPPYKTCS</sequence>
<accession>G7JDZ4</accession>
<proteinExistence type="predicted"/>
<evidence type="ECO:0000313" key="2">
    <source>
        <dbReference type="EnsemblPlants" id="AES90695"/>
    </source>
</evidence>